<dbReference type="AlphaFoldDB" id="A0A292YS75"/>
<accession>A0A292YS75</accession>
<dbReference type="Proteomes" id="UP000217785">
    <property type="component" value="Unassembled WGS sequence"/>
</dbReference>
<dbReference type="InterPro" id="IPR052517">
    <property type="entry name" value="GlcG_carb_metab_protein"/>
</dbReference>
<dbReference type="PANTHER" id="PTHR34309:SF1">
    <property type="entry name" value="PROTEIN GLCG"/>
    <property type="match status" value="1"/>
</dbReference>
<gene>
    <name evidence="1" type="ORF">EFBL_2940</name>
</gene>
<dbReference type="PANTHER" id="PTHR34309">
    <property type="entry name" value="SLR1406 PROTEIN"/>
    <property type="match status" value="1"/>
</dbReference>
<reference evidence="2" key="1">
    <citation type="submission" date="2017-07" db="EMBL/GenBank/DDBJ databases">
        <title>Draft genome sequence of Effusibacillus lacus strain skLN1.</title>
        <authorList>
            <person name="Watanabe M."/>
            <person name="Kojima H."/>
            <person name="Fukui M."/>
        </authorList>
    </citation>
    <scope>NUCLEOTIDE SEQUENCE [LARGE SCALE GENOMIC DNA]</scope>
    <source>
        <strain evidence="2">skLN1</strain>
    </source>
</reference>
<dbReference type="SUPFAM" id="SSF143744">
    <property type="entry name" value="GlcG-like"/>
    <property type="match status" value="1"/>
</dbReference>
<dbReference type="GO" id="GO:0016740">
    <property type="term" value="F:transferase activity"/>
    <property type="evidence" value="ECO:0007669"/>
    <property type="project" value="UniProtKB-KW"/>
</dbReference>
<organism evidence="1 2">
    <name type="scientific">Effusibacillus lacus</name>
    <dbReference type="NCBI Taxonomy" id="1348429"/>
    <lineage>
        <taxon>Bacteria</taxon>
        <taxon>Bacillati</taxon>
        <taxon>Bacillota</taxon>
        <taxon>Bacilli</taxon>
        <taxon>Bacillales</taxon>
        <taxon>Alicyclobacillaceae</taxon>
        <taxon>Effusibacillus</taxon>
    </lineage>
</organism>
<sequence>MEQFRVVKSITLELAEAMLDQAVTKARELGVSVNIAIMDEAGNLKSFRRMDGAPLLSIGIAQRKAYSAAAFRIPTGDWYDLIKENPRLLHGIPHTPDLAIFGGGFPIKVEGEVIGAIGVSGASEEQDEEICRAALEVVKN</sequence>
<evidence type="ECO:0000313" key="2">
    <source>
        <dbReference type="Proteomes" id="UP000217785"/>
    </source>
</evidence>
<dbReference type="EMBL" id="BDUF01000086">
    <property type="protein sequence ID" value="GAX91274.1"/>
    <property type="molecule type" value="Genomic_DNA"/>
</dbReference>
<dbReference type="InterPro" id="IPR038084">
    <property type="entry name" value="PduO/GlcC-like_sf"/>
</dbReference>
<dbReference type="RefSeq" id="WP_096182994.1">
    <property type="nucleotide sequence ID" value="NZ_BDUF01000086.1"/>
</dbReference>
<dbReference type="InterPro" id="IPR005624">
    <property type="entry name" value="PduO/GlcC-like"/>
</dbReference>
<keyword evidence="1" id="KW-0808">Transferase</keyword>
<proteinExistence type="predicted"/>
<name>A0A292YS75_9BACL</name>
<dbReference type="Gene3D" id="3.30.450.150">
    <property type="entry name" value="Haem-degrading domain"/>
    <property type="match status" value="1"/>
</dbReference>
<keyword evidence="2" id="KW-1185">Reference proteome</keyword>
<comment type="caution">
    <text evidence="1">The sequence shown here is derived from an EMBL/GenBank/DDBJ whole genome shotgun (WGS) entry which is preliminary data.</text>
</comment>
<protein>
    <submittedName>
        <fullName evidence="1">Cobalamin adenosyltransferase</fullName>
    </submittedName>
</protein>
<evidence type="ECO:0000313" key="1">
    <source>
        <dbReference type="EMBL" id="GAX91274.1"/>
    </source>
</evidence>
<dbReference type="OrthoDB" id="9778896at2"/>
<dbReference type="Pfam" id="PF03928">
    <property type="entry name" value="HbpS-like"/>
    <property type="match status" value="1"/>
</dbReference>